<keyword evidence="1" id="KW-1133">Transmembrane helix</keyword>
<dbReference type="InParanoid" id="A0A0C2X8H8"/>
<evidence type="ECO:0000313" key="2">
    <source>
        <dbReference type="EMBL" id="KIL65048.1"/>
    </source>
</evidence>
<feature type="transmembrane region" description="Helical" evidence="1">
    <location>
        <begin position="12"/>
        <end position="37"/>
    </location>
</feature>
<evidence type="ECO:0000313" key="3">
    <source>
        <dbReference type="Proteomes" id="UP000054549"/>
    </source>
</evidence>
<accession>A0A0C2X8H8</accession>
<dbReference type="EMBL" id="KN818245">
    <property type="protein sequence ID" value="KIL65048.1"/>
    <property type="molecule type" value="Genomic_DNA"/>
</dbReference>
<keyword evidence="1" id="KW-0812">Transmembrane</keyword>
<keyword evidence="3" id="KW-1185">Reference proteome</keyword>
<keyword evidence="1" id="KW-0472">Membrane</keyword>
<dbReference type="AlphaFoldDB" id="A0A0C2X8H8"/>
<organism evidence="2 3">
    <name type="scientific">Amanita muscaria (strain Koide BX008)</name>
    <dbReference type="NCBI Taxonomy" id="946122"/>
    <lineage>
        <taxon>Eukaryota</taxon>
        <taxon>Fungi</taxon>
        <taxon>Dikarya</taxon>
        <taxon>Basidiomycota</taxon>
        <taxon>Agaricomycotina</taxon>
        <taxon>Agaricomycetes</taxon>
        <taxon>Agaricomycetidae</taxon>
        <taxon>Agaricales</taxon>
        <taxon>Pluteineae</taxon>
        <taxon>Amanitaceae</taxon>
        <taxon>Amanita</taxon>
    </lineage>
</organism>
<evidence type="ECO:0000256" key="1">
    <source>
        <dbReference type="SAM" id="Phobius"/>
    </source>
</evidence>
<dbReference type="HOGENOM" id="CLU_2867195_0_0_1"/>
<name>A0A0C2X8H8_AMAMK</name>
<protein>
    <submittedName>
        <fullName evidence="2">Uncharacterized protein</fullName>
    </submittedName>
</protein>
<sequence>MAHLPRGALRRDVLWVSDISLLACTSWLTSLGVLFAASEFLTFPFSSAPHGSPPLACSLQQVSF</sequence>
<reference evidence="2 3" key="1">
    <citation type="submission" date="2014-04" db="EMBL/GenBank/DDBJ databases">
        <title>Evolutionary Origins and Diversification of the Mycorrhizal Mutualists.</title>
        <authorList>
            <consortium name="DOE Joint Genome Institute"/>
            <consortium name="Mycorrhizal Genomics Consortium"/>
            <person name="Kohler A."/>
            <person name="Kuo A."/>
            <person name="Nagy L.G."/>
            <person name="Floudas D."/>
            <person name="Copeland A."/>
            <person name="Barry K.W."/>
            <person name="Cichocki N."/>
            <person name="Veneault-Fourrey C."/>
            <person name="LaButti K."/>
            <person name="Lindquist E.A."/>
            <person name="Lipzen A."/>
            <person name="Lundell T."/>
            <person name="Morin E."/>
            <person name="Murat C."/>
            <person name="Riley R."/>
            <person name="Ohm R."/>
            <person name="Sun H."/>
            <person name="Tunlid A."/>
            <person name="Henrissat B."/>
            <person name="Grigoriev I.V."/>
            <person name="Hibbett D.S."/>
            <person name="Martin F."/>
        </authorList>
    </citation>
    <scope>NUCLEOTIDE SEQUENCE [LARGE SCALE GENOMIC DNA]</scope>
    <source>
        <strain evidence="2 3">Koide BX008</strain>
    </source>
</reference>
<gene>
    <name evidence="2" type="ORF">M378DRAFT_162618</name>
</gene>
<dbReference type="Proteomes" id="UP000054549">
    <property type="component" value="Unassembled WGS sequence"/>
</dbReference>
<proteinExistence type="predicted"/>